<dbReference type="RefSeq" id="WP_369255184.1">
    <property type="nucleotide sequence ID" value="NZ_CP163440.1"/>
</dbReference>
<keyword evidence="2 6" id="KW-0378">Hydrolase</keyword>
<evidence type="ECO:0000256" key="1">
    <source>
        <dbReference type="ARBA" id="ARBA00009865"/>
    </source>
</evidence>
<evidence type="ECO:0000256" key="6">
    <source>
        <dbReference type="RuleBase" id="RU361187"/>
    </source>
</evidence>
<dbReference type="InterPro" id="IPR006710">
    <property type="entry name" value="Glyco_hydro_43"/>
</dbReference>
<dbReference type="AlphaFoldDB" id="A0AB39S048"/>
<dbReference type="EMBL" id="CP163440">
    <property type="protein sequence ID" value="XDQ60123.1"/>
    <property type="molecule type" value="Genomic_DNA"/>
</dbReference>
<evidence type="ECO:0000256" key="5">
    <source>
        <dbReference type="PIRSR" id="PIRSR606710-2"/>
    </source>
</evidence>
<evidence type="ECO:0000256" key="3">
    <source>
        <dbReference type="ARBA" id="ARBA00023295"/>
    </source>
</evidence>
<evidence type="ECO:0000256" key="7">
    <source>
        <dbReference type="SAM" id="MobiDB-lite"/>
    </source>
</evidence>
<feature type="site" description="Important for catalytic activity, responsible for pKa modulation of the active site Glu and correct orientation of both the proton donor and substrate" evidence="5">
    <location>
        <position position="131"/>
    </location>
</feature>
<dbReference type="Pfam" id="PF04616">
    <property type="entry name" value="Glyco_hydro_43"/>
    <property type="match status" value="1"/>
</dbReference>
<dbReference type="SUPFAM" id="SSF75005">
    <property type="entry name" value="Arabinanase/levansucrase/invertase"/>
    <property type="match status" value="1"/>
</dbReference>
<comment type="similarity">
    <text evidence="1 6">Belongs to the glycosyl hydrolase 43 family.</text>
</comment>
<gene>
    <name evidence="8" type="ORF">AB5J50_04800</name>
</gene>
<evidence type="ECO:0000256" key="4">
    <source>
        <dbReference type="PIRSR" id="PIRSR606710-1"/>
    </source>
</evidence>
<feature type="compositionally biased region" description="Basic and acidic residues" evidence="7">
    <location>
        <begin position="322"/>
        <end position="336"/>
    </location>
</feature>
<evidence type="ECO:0000313" key="8">
    <source>
        <dbReference type="EMBL" id="XDQ60123.1"/>
    </source>
</evidence>
<accession>A0AB39S048</accession>
<dbReference type="PANTHER" id="PTHR42812">
    <property type="entry name" value="BETA-XYLOSIDASE"/>
    <property type="match status" value="1"/>
</dbReference>
<reference evidence="8" key="1">
    <citation type="submission" date="2024-07" db="EMBL/GenBank/DDBJ databases">
        <authorList>
            <person name="Yu S.T."/>
        </authorList>
    </citation>
    <scope>NUCLEOTIDE SEQUENCE</scope>
    <source>
        <strain evidence="8">R35</strain>
    </source>
</reference>
<name>A0AB39S048_9ACTN</name>
<sequence length="336" mass="36438">MNSTRMIRNPVLPGSHPDPSLLRVGQDFYLVTSTFEWYPGVRLHTSQDLVNWRSLGGALDSEALLDLTGCPDSGGVWAPNLSYADGLFHLVYSNVSTYAGGFTDCPNYLVTAPSIEGPWSEPVLLHSRGFDASLFHDGPDSWLLNLVHDWRPDHGGSAGLEATRYDRTARRLVGEPVPIALGPQAGWIEGPNLYRRGPWYYLVTADGGTGYLHQVTVSRSHSLAGPYERDPRGPLLTARDHPELPLQKAGHGSLVHTGSGQWYLAYLAARPVGTHGPCVLGRETALAPVTWTDDGWPRVETGLPQLLVPAPDAAPASESAPPDDRGQDERAGDERG</sequence>
<feature type="region of interest" description="Disordered" evidence="7">
    <location>
        <begin position="306"/>
        <end position="336"/>
    </location>
</feature>
<feature type="active site" description="Proton donor" evidence="4">
    <location>
        <position position="189"/>
    </location>
</feature>
<proteinExistence type="inferred from homology"/>
<dbReference type="Gene3D" id="2.115.10.20">
    <property type="entry name" value="Glycosyl hydrolase domain, family 43"/>
    <property type="match status" value="1"/>
</dbReference>
<dbReference type="PANTHER" id="PTHR42812:SF12">
    <property type="entry name" value="BETA-XYLOSIDASE-RELATED"/>
    <property type="match status" value="1"/>
</dbReference>
<keyword evidence="3 6" id="KW-0326">Glycosidase</keyword>
<organism evidence="8">
    <name type="scientific">Streptomyces sp. R35</name>
    <dbReference type="NCBI Taxonomy" id="3238630"/>
    <lineage>
        <taxon>Bacteria</taxon>
        <taxon>Bacillati</taxon>
        <taxon>Actinomycetota</taxon>
        <taxon>Actinomycetes</taxon>
        <taxon>Kitasatosporales</taxon>
        <taxon>Streptomycetaceae</taxon>
        <taxon>Streptomyces</taxon>
    </lineage>
</organism>
<protein>
    <submittedName>
        <fullName evidence="8">Family 43 glycosylhydrolase</fullName>
    </submittedName>
</protein>
<feature type="active site" description="Proton acceptor" evidence="4">
    <location>
        <position position="18"/>
    </location>
</feature>
<dbReference type="GO" id="GO:0005975">
    <property type="term" value="P:carbohydrate metabolic process"/>
    <property type="evidence" value="ECO:0007669"/>
    <property type="project" value="InterPro"/>
</dbReference>
<evidence type="ECO:0000256" key="2">
    <source>
        <dbReference type="ARBA" id="ARBA00022801"/>
    </source>
</evidence>
<dbReference type="InterPro" id="IPR023296">
    <property type="entry name" value="Glyco_hydro_beta-prop_sf"/>
</dbReference>
<dbReference type="GO" id="GO:0004553">
    <property type="term" value="F:hydrolase activity, hydrolyzing O-glycosyl compounds"/>
    <property type="evidence" value="ECO:0007669"/>
    <property type="project" value="InterPro"/>
</dbReference>
<feature type="compositionally biased region" description="Low complexity" evidence="7">
    <location>
        <begin position="309"/>
        <end position="320"/>
    </location>
</feature>
<dbReference type="InterPro" id="IPR051795">
    <property type="entry name" value="Glycosyl_Hydrlase_43"/>
</dbReference>